<accession>A0A1U7Z6I1</accession>
<organism evidence="2 3">
    <name type="scientific">Nelumbo nucifera</name>
    <name type="common">Sacred lotus</name>
    <dbReference type="NCBI Taxonomy" id="4432"/>
    <lineage>
        <taxon>Eukaryota</taxon>
        <taxon>Viridiplantae</taxon>
        <taxon>Streptophyta</taxon>
        <taxon>Embryophyta</taxon>
        <taxon>Tracheophyta</taxon>
        <taxon>Spermatophyta</taxon>
        <taxon>Magnoliopsida</taxon>
        <taxon>Proteales</taxon>
        <taxon>Nelumbonaceae</taxon>
        <taxon>Nelumbo</taxon>
    </lineage>
</organism>
<evidence type="ECO:0000313" key="3">
    <source>
        <dbReference type="RefSeq" id="XP_010246492.1"/>
    </source>
</evidence>
<dbReference type="AlphaFoldDB" id="A0A1U7Z6I1"/>
<dbReference type="GO" id="GO:0003723">
    <property type="term" value="F:RNA binding"/>
    <property type="evidence" value="ECO:0000318"/>
    <property type="project" value="GO_Central"/>
</dbReference>
<dbReference type="eggNOG" id="KOG4660">
    <property type="taxonomic scope" value="Eukaryota"/>
</dbReference>
<dbReference type="InterPro" id="IPR000504">
    <property type="entry name" value="RRM_dom"/>
</dbReference>
<evidence type="ECO:0000256" key="1">
    <source>
        <dbReference type="ARBA" id="ARBA00022884"/>
    </source>
</evidence>
<dbReference type="Gene3D" id="3.30.70.330">
    <property type="match status" value="1"/>
</dbReference>
<dbReference type="PANTHER" id="PTHR23189">
    <property type="entry name" value="RNA RECOGNITION MOTIF-CONTAINING"/>
    <property type="match status" value="1"/>
</dbReference>
<keyword evidence="1" id="KW-0694">RNA-binding</keyword>
<gene>
    <name evidence="3" type="primary">LOC104589763</name>
</gene>
<dbReference type="SUPFAM" id="SSF54928">
    <property type="entry name" value="RNA-binding domain, RBD"/>
    <property type="match status" value="1"/>
</dbReference>
<dbReference type="OMA" id="DEYCKEY"/>
<protein>
    <submittedName>
        <fullName evidence="3">Protein MEI2-like 7</fullName>
    </submittedName>
</protein>
<dbReference type="GeneID" id="104589763"/>
<evidence type="ECO:0000313" key="2">
    <source>
        <dbReference type="Proteomes" id="UP000189703"/>
    </source>
</evidence>
<dbReference type="STRING" id="4432.A0A1U7Z6I1"/>
<sequence>MLNPDARPYKLKSPSLPLFYPPAPPPPKMATVVPTLPPQLPPFGAFGPLFYHPFYPVTGHQYRRPCSVYYCPPPPLHFPTYASCTIAAENQIKSMEVKSGGISRRIFPARFKGSYRRPFWWGFQEKSSCRWIWRPKADKAEESGRSCSKLETADNLRSTPPTPTVVFNGCESILHGSTTVMIKNLPNKLSREMLLGLLDKHCAEENEKAQLGLDSCLSEYDFVYLPMDFWLGNNLGYAFVNFTSSVAAERFYKSFNNYKWNRFESKKVCEIRQAKIQGKEALLSRFRASNFACDTELFLPVLLSPPRNGSTSCPPPSVVGRLKTS</sequence>
<dbReference type="Pfam" id="PF04059">
    <property type="entry name" value="RRM_2"/>
    <property type="match status" value="1"/>
</dbReference>
<dbReference type="InterPro" id="IPR007201">
    <property type="entry name" value="Mei2-like_Rrm_C"/>
</dbReference>
<keyword evidence="2" id="KW-1185">Reference proteome</keyword>
<dbReference type="GO" id="GO:1990904">
    <property type="term" value="C:ribonucleoprotein complex"/>
    <property type="evidence" value="ECO:0000318"/>
    <property type="project" value="GO_Central"/>
</dbReference>
<dbReference type="Proteomes" id="UP000189703">
    <property type="component" value="Unplaced"/>
</dbReference>
<name>A0A1U7Z6I1_NELNU</name>
<dbReference type="PROSITE" id="PS50102">
    <property type="entry name" value="RRM"/>
    <property type="match status" value="1"/>
</dbReference>
<dbReference type="InterPro" id="IPR012677">
    <property type="entry name" value="Nucleotide-bd_a/b_plait_sf"/>
</dbReference>
<dbReference type="OrthoDB" id="417481at2759"/>
<dbReference type="KEGG" id="nnu:104589763"/>
<reference evidence="3" key="1">
    <citation type="submission" date="2025-08" db="UniProtKB">
        <authorList>
            <consortium name="RefSeq"/>
        </authorList>
    </citation>
    <scope>IDENTIFICATION</scope>
</reference>
<dbReference type="RefSeq" id="XP_010246492.1">
    <property type="nucleotide sequence ID" value="XM_010248190.1"/>
</dbReference>
<proteinExistence type="predicted"/>
<dbReference type="InterPro" id="IPR035979">
    <property type="entry name" value="RBD_domain_sf"/>
</dbReference>